<accession>A0A1N6EBA2</accession>
<name>A0A1N6EBA2_9BACT</name>
<evidence type="ECO:0000313" key="4">
    <source>
        <dbReference type="EMBL" id="SIN80294.1"/>
    </source>
</evidence>
<dbReference type="InterPro" id="IPR002469">
    <property type="entry name" value="Peptidase_S9B_N"/>
</dbReference>
<gene>
    <name evidence="4" type="ORF">SAMN04488055_1449</name>
</gene>
<protein>
    <submittedName>
        <fullName evidence="4">Dipeptidyl-peptidase-4</fullName>
    </submittedName>
</protein>
<dbReference type="GO" id="GO:0008236">
    <property type="term" value="F:serine-type peptidase activity"/>
    <property type="evidence" value="ECO:0007669"/>
    <property type="project" value="InterPro"/>
</dbReference>
<reference evidence="4 5" key="1">
    <citation type="submission" date="2016-11" db="EMBL/GenBank/DDBJ databases">
        <authorList>
            <person name="Jaros S."/>
            <person name="Januszkiewicz K."/>
            <person name="Wedrychowicz H."/>
        </authorList>
    </citation>
    <scope>NUCLEOTIDE SEQUENCE [LARGE SCALE GENOMIC DNA]</scope>
    <source>
        <strain evidence="4 5">DSM 24787</strain>
    </source>
</reference>
<dbReference type="SUPFAM" id="SSF82171">
    <property type="entry name" value="DPP6 N-terminal domain-like"/>
    <property type="match status" value="1"/>
</dbReference>
<dbReference type="Proteomes" id="UP000185003">
    <property type="component" value="Unassembled WGS sequence"/>
</dbReference>
<evidence type="ECO:0000256" key="1">
    <source>
        <dbReference type="SAM" id="SignalP"/>
    </source>
</evidence>
<dbReference type="GO" id="GO:0008239">
    <property type="term" value="F:dipeptidyl-peptidase activity"/>
    <property type="evidence" value="ECO:0007669"/>
    <property type="project" value="TreeGrafter"/>
</dbReference>
<dbReference type="RefSeq" id="WP_143197367.1">
    <property type="nucleotide sequence ID" value="NZ_FSRA01000001.1"/>
</dbReference>
<keyword evidence="1" id="KW-0732">Signal</keyword>
<feature type="domain" description="Peptidase S9 prolyl oligopeptidase catalytic" evidence="2">
    <location>
        <begin position="517"/>
        <end position="712"/>
    </location>
</feature>
<dbReference type="InterPro" id="IPR050278">
    <property type="entry name" value="Serine_Prot_S9B/DPPIV"/>
</dbReference>
<dbReference type="InterPro" id="IPR029058">
    <property type="entry name" value="AB_hydrolase_fold"/>
</dbReference>
<feature type="domain" description="Dipeptidylpeptidase IV N-terminal" evidence="3">
    <location>
        <begin position="73"/>
        <end position="425"/>
    </location>
</feature>
<evidence type="ECO:0000259" key="2">
    <source>
        <dbReference type="Pfam" id="PF00326"/>
    </source>
</evidence>
<dbReference type="Pfam" id="PF00930">
    <property type="entry name" value="DPPIV_N"/>
    <property type="match status" value="1"/>
</dbReference>
<dbReference type="AlphaFoldDB" id="A0A1N6EBA2"/>
<dbReference type="Pfam" id="PF00326">
    <property type="entry name" value="Peptidase_S9"/>
    <property type="match status" value="1"/>
</dbReference>
<dbReference type="SUPFAM" id="SSF53474">
    <property type="entry name" value="alpha/beta-Hydrolases"/>
    <property type="match status" value="1"/>
</dbReference>
<dbReference type="InterPro" id="IPR001375">
    <property type="entry name" value="Peptidase_S9_cat"/>
</dbReference>
<organism evidence="4 5">
    <name type="scientific">Chitinophaga niabensis</name>
    <dbReference type="NCBI Taxonomy" id="536979"/>
    <lineage>
        <taxon>Bacteria</taxon>
        <taxon>Pseudomonadati</taxon>
        <taxon>Bacteroidota</taxon>
        <taxon>Chitinophagia</taxon>
        <taxon>Chitinophagales</taxon>
        <taxon>Chitinophagaceae</taxon>
        <taxon>Chitinophaga</taxon>
    </lineage>
</organism>
<sequence length="716" mass="81002">MQLIRNLLLLCLCVCIALPVLSQDITWSADGNAFYTEENGAIIAYQVKDNQRSEKVPAKALSAAGAIQSFTFSPDEQKILIFSNTRRVWRYNTRGDYWLYDLKTSQLKKMGKSLPEATLMFTKLSPDGKKAAYVSDHNLYMEDLASGKIVQLTKDGTRRLINGTFDWAYEEEFGCRDGFRWSPDSRSIAYWQIDATRIRDFLMIRNTDSIYSYTIPVEYPKAGVSPSACKVGVVDLATKKTTWMQVPGDAQQHYIPRMEWLPGKNSLMIQQLNRKQNTSKLMVLDPVSGKAQTVYTETDDAWLDVKSAWDDGDITGWDWIQDGKAFVWVSEKDGWRHLYRISADGKQEQLLTPGDYDVININKIDEKNNLVYFIASPENATQQYLYRIPLSGGKAERVTPANQAGIHKYKISSNALFAIHSFENHQFTPQSERISLPDHKSLSGKDFGAAAARKGNVEFFKVTTEDGVTMDGWITKPSNFDPAKKYPVVFYVYGEPASCTVQDGFGNAQNFLYAGNMNEDGYIYISLDNRGTPAPKGRTWRKSIYRKVGVLNARDQAMGAKEILKWPFVDADRIAVWGWSGGGSMTLNLLFQYPEIYKTGIAVAAVANQLTYDNIYQERFMGLPSENLEDFVKGSPITYAKNLKGQLLYIHGTGDDNVHYQNAEMLVNELIKYKKLFQFMPYPNRTHGISEGAGTYEHLSALYTQFLQEHCKPGAK</sequence>
<dbReference type="GO" id="GO:0006508">
    <property type="term" value="P:proteolysis"/>
    <property type="evidence" value="ECO:0007669"/>
    <property type="project" value="InterPro"/>
</dbReference>
<evidence type="ECO:0000313" key="5">
    <source>
        <dbReference type="Proteomes" id="UP000185003"/>
    </source>
</evidence>
<dbReference type="PANTHER" id="PTHR11731">
    <property type="entry name" value="PROTEASE FAMILY S9B,C DIPEPTIDYL-PEPTIDASE IV-RELATED"/>
    <property type="match status" value="1"/>
</dbReference>
<dbReference type="PANTHER" id="PTHR11731:SF193">
    <property type="entry name" value="DIPEPTIDYL PEPTIDASE 9"/>
    <property type="match status" value="1"/>
</dbReference>
<proteinExistence type="predicted"/>
<feature type="chain" id="PRO_5013337404" evidence="1">
    <location>
        <begin position="23"/>
        <end position="716"/>
    </location>
</feature>
<dbReference type="STRING" id="536979.SAMN04488055_1449"/>
<dbReference type="OrthoDB" id="9812921at2"/>
<keyword evidence="5" id="KW-1185">Reference proteome</keyword>
<evidence type="ECO:0000259" key="3">
    <source>
        <dbReference type="Pfam" id="PF00930"/>
    </source>
</evidence>
<dbReference type="EMBL" id="FSRA01000001">
    <property type="protein sequence ID" value="SIN80294.1"/>
    <property type="molecule type" value="Genomic_DNA"/>
</dbReference>
<dbReference type="Gene3D" id="2.140.10.30">
    <property type="entry name" value="Dipeptidylpeptidase IV, N-terminal domain"/>
    <property type="match status" value="1"/>
</dbReference>
<dbReference type="Gene3D" id="3.40.50.1820">
    <property type="entry name" value="alpha/beta hydrolase"/>
    <property type="match status" value="1"/>
</dbReference>
<feature type="signal peptide" evidence="1">
    <location>
        <begin position="1"/>
        <end position="22"/>
    </location>
</feature>